<dbReference type="NCBIfam" id="TIGR00277">
    <property type="entry name" value="HDIG"/>
    <property type="match status" value="1"/>
</dbReference>
<dbReference type="Pfam" id="PF01966">
    <property type="entry name" value="HD"/>
    <property type="match status" value="1"/>
</dbReference>
<reference evidence="2" key="1">
    <citation type="submission" date="2011-11" db="EMBL/GenBank/DDBJ databases">
        <title>Complete genome sequence of Candidatus Mycoplasma haemominutum.</title>
        <authorList>
            <person name="Barker E.N."/>
            <person name="Darby A.C."/>
            <person name="Helps C.R."/>
            <person name="Peters I.R."/>
            <person name="Hughes M.A."/>
            <person name="Radford A.D."/>
            <person name="Novacco M."/>
            <person name="Boretti F."/>
            <person name="Hofmann-Lehmann R."/>
            <person name="Tasker S."/>
        </authorList>
    </citation>
    <scope>NUCLEOTIDE SEQUENCE</scope>
    <source>
        <strain evidence="2">Birmingham 1</strain>
    </source>
</reference>
<protein>
    <submittedName>
        <fullName evidence="2">Phosphodiesterase</fullName>
    </submittedName>
</protein>
<dbReference type="EMBL" id="HE613254">
    <property type="protein sequence ID" value="CCE66574.1"/>
    <property type="molecule type" value="Genomic_DNA"/>
</dbReference>
<proteinExistence type="predicted"/>
<gene>
    <name evidence="2" type="ORF">MHM_00560</name>
</gene>
<evidence type="ECO:0000259" key="1">
    <source>
        <dbReference type="PROSITE" id="PS51831"/>
    </source>
</evidence>
<accession>G8C2M6</accession>
<feature type="domain" description="HD" evidence="1">
    <location>
        <begin position="213"/>
        <end position="305"/>
    </location>
</feature>
<evidence type="ECO:0000313" key="2">
    <source>
        <dbReference type="EMBL" id="CCE66574.1"/>
    </source>
</evidence>
<organism evidence="2">
    <name type="scientific">Candidatus Mycoplasma haematominutum 'Birmingham 1'</name>
    <dbReference type="NCBI Taxonomy" id="1116213"/>
    <lineage>
        <taxon>Bacteria</taxon>
        <taxon>Bacillati</taxon>
        <taxon>Mycoplasmatota</taxon>
        <taxon>Mollicutes</taxon>
        <taxon>Mycoplasmataceae</taxon>
        <taxon>Mycoplasma</taxon>
    </lineage>
</organism>
<dbReference type="PROSITE" id="PS51831">
    <property type="entry name" value="HD"/>
    <property type="match status" value="1"/>
</dbReference>
<dbReference type="Gene3D" id="1.10.3210.10">
    <property type="entry name" value="Hypothetical protein af1432"/>
    <property type="match status" value="1"/>
</dbReference>
<dbReference type="KEGG" id="mhb:MHM_00560"/>
<reference evidence="2" key="2">
    <citation type="submission" date="2011-11" db="EMBL/GenBank/DDBJ databases">
        <authorList>
            <person name="Barker E."/>
        </authorList>
    </citation>
    <scope>NUCLEOTIDE SEQUENCE</scope>
    <source>
        <strain evidence="2">Birmingham 1</strain>
    </source>
</reference>
<dbReference type="CDD" id="cd00077">
    <property type="entry name" value="HDc"/>
    <property type="match status" value="1"/>
</dbReference>
<dbReference type="InterPro" id="IPR006674">
    <property type="entry name" value="HD_domain"/>
</dbReference>
<dbReference type="InterPro" id="IPR003607">
    <property type="entry name" value="HD/PDEase_dom"/>
</dbReference>
<dbReference type="AlphaFoldDB" id="G8C2M6"/>
<dbReference type="HOGENOM" id="CLU_063856_0_0_14"/>
<dbReference type="PATRIC" id="fig|1116213.3.peg.55"/>
<dbReference type="SMART" id="SM00471">
    <property type="entry name" value="HDc"/>
    <property type="match status" value="1"/>
</dbReference>
<sequence>MEIQFESNKTFHIEIKEGIEPSKHKGFDDFIFESLILKAVYNLKLPREYTIHFSPLKKKFQLEFNLLSAASKHTLSELLNYQSPISSYCASLSDFRLIDENRRENSPLRSLLLSSVYADQEDSRWKFNYEKMEIALLFYQELINSPALTPEKGNLEDLSVLYRKISSTKRAEIERLGRDILVNFLEYEPNNISGEFSYSVGKTKYFFSYNQNLLEHLLEVSVLSANFASQLKLDVQKAKRAAFFHDIGKIVGQHSNHVSAGVSLAHQFRLEPYIVETIQFHHNYEIRWETPYLPIVRTMDKLSAGRLGARPLQLEKTRERNEKLQSILVEIEEISKVEFLAGGHIIRLHLNPTLFSWDKLEEMKIKISQLVSEAELKYQYNYQFVFKLEFEASFMLEDYSKTV</sequence>
<dbReference type="InterPro" id="IPR006675">
    <property type="entry name" value="HDIG_dom"/>
</dbReference>
<name>G8C2M6_9MOLU</name>
<dbReference type="SUPFAM" id="SSF109604">
    <property type="entry name" value="HD-domain/PDEase-like"/>
    <property type="match status" value="1"/>
</dbReference>